<feature type="domain" description="Penicillin-binding protein transpeptidase" evidence="5">
    <location>
        <begin position="281"/>
        <end position="589"/>
    </location>
</feature>
<dbReference type="AlphaFoldDB" id="A0A7X2Z6I3"/>
<evidence type="ECO:0000256" key="4">
    <source>
        <dbReference type="SAM" id="Phobius"/>
    </source>
</evidence>
<dbReference type="PANTHER" id="PTHR30627:SF24">
    <property type="entry name" value="PENICILLIN-BINDING PROTEIN 4B"/>
    <property type="match status" value="1"/>
</dbReference>
<feature type="transmembrane region" description="Helical" evidence="4">
    <location>
        <begin position="12"/>
        <end position="34"/>
    </location>
</feature>
<evidence type="ECO:0000256" key="3">
    <source>
        <dbReference type="ARBA" id="ARBA00023136"/>
    </source>
</evidence>
<dbReference type="Pfam" id="PF03717">
    <property type="entry name" value="PBP_dimer"/>
    <property type="match status" value="1"/>
</dbReference>
<evidence type="ECO:0000313" key="8">
    <source>
        <dbReference type="Proteomes" id="UP000450917"/>
    </source>
</evidence>
<comment type="subcellular location">
    <subcellularLocation>
        <location evidence="1">Membrane</location>
    </subcellularLocation>
</comment>
<dbReference type="SUPFAM" id="SSF56519">
    <property type="entry name" value="Penicillin binding protein dimerisation domain"/>
    <property type="match status" value="1"/>
</dbReference>
<evidence type="ECO:0000259" key="5">
    <source>
        <dbReference type="Pfam" id="PF00905"/>
    </source>
</evidence>
<dbReference type="Gene3D" id="3.40.710.10">
    <property type="entry name" value="DD-peptidase/beta-lactamase superfamily"/>
    <property type="match status" value="1"/>
</dbReference>
<comment type="similarity">
    <text evidence="2">Belongs to the transpeptidase family.</text>
</comment>
<evidence type="ECO:0000313" key="7">
    <source>
        <dbReference type="EMBL" id="MUG69214.1"/>
    </source>
</evidence>
<dbReference type="Pfam" id="PF00905">
    <property type="entry name" value="Transpeptidase"/>
    <property type="match status" value="1"/>
</dbReference>
<dbReference type="GO" id="GO:0071555">
    <property type="term" value="P:cell wall organization"/>
    <property type="evidence" value="ECO:0007669"/>
    <property type="project" value="TreeGrafter"/>
</dbReference>
<dbReference type="GO" id="GO:0071972">
    <property type="term" value="F:peptidoglycan L,D-transpeptidase activity"/>
    <property type="evidence" value="ECO:0007669"/>
    <property type="project" value="TreeGrafter"/>
</dbReference>
<organism evidence="7 8">
    <name type="scientific">Paenibacillus validus</name>
    <dbReference type="NCBI Taxonomy" id="44253"/>
    <lineage>
        <taxon>Bacteria</taxon>
        <taxon>Bacillati</taxon>
        <taxon>Bacillota</taxon>
        <taxon>Bacilli</taxon>
        <taxon>Bacillales</taxon>
        <taxon>Paenibacillaceae</taxon>
        <taxon>Paenibacillus</taxon>
    </lineage>
</organism>
<dbReference type="Proteomes" id="UP000450917">
    <property type="component" value="Unassembled WGS sequence"/>
</dbReference>
<dbReference type="InterPro" id="IPR001460">
    <property type="entry name" value="PCN-bd_Tpept"/>
</dbReference>
<evidence type="ECO:0000256" key="2">
    <source>
        <dbReference type="ARBA" id="ARBA00007171"/>
    </source>
</evidence>
<dbReference type="InterPro" id="IPR050515">
    <property type="entry name" value="Beta-lactam/transpept"/>
</dbReference>
<dbReference type="GO" id="GO:0005886">
    <property type="term" value="C:plasma membrane"/>
    <property type="evidence" value="ECO:0007669"/>
    <property type="project" value="TreeGrafter"/>
</dbReference>
<keyword evidence="3 4" id="KW-0472">Membrane</keyword>
<evidence type="ECO:0000256" key="1">
    <source>
        <dbReference type="ARBA" id="ARBA00004370"/>
    </source>
</evidence>
<accession>A0A7X2Z6I3</accession>
<dbReference type="InterPro" id="IPR012338">
    <property type="entry name" value="Beta-lactam/transpept-like"/>
</dbReference>
<dbReference type="RefSeq" id="WP_141334323.1">
    <property type="nucleotide sequence ID" value="NZ_WNZX01000001.1"/>
</dbReference>
<sequence>MNEHESSTLKKNRIFTVLIGIVLVLIGWNVRLFWIQVASATHLTDRGIDLVENSVVQREQGIVLDSGRGDFVDRNGVSLTGKTMRVLTAFPIETDPSGAAEREASLARAAKVLGVPERQLTVFLDSLTAPQIWTVDGRAAALTEDQAQRLDALGLPDLRVTTYKERYDRRQPAAQVIGYIGQNPERITKQFTDQFHKGELQLTSKIGNAGLEKTFEPWLRGIGATSVSLFTDAARRPLPGLDIRTVTPGNPYYPLKIVTTLDRKLQERIEGKLEQWAIRDGAVVVMDIENADVIAMASRPSFQPEHVDMANEAGWGNRALKAETPGSIFKTVTAAAAMDEHVVKPGETFHCDGELGKFGFTCWKKEGHGTLTLEEGFAQSCNIVFAEVAQRLGGERLERYAQSLGLTNRVGWLGDTSAAAGFRQLDGEEAGQVYAASTDRKDAGALVQTAIGQRDVLLTPLQAANLVVTLFHGGQVLSPRVVQEVRFRNERLYERFDSRHAADAEAFPSIHQATAKTMLGWMTQVVDHGTGSALQAAKWPVAGKSGTAQVQLAGGKPGENHWFIGYGPADHPKYAVAVLIRHVPAGTKNKSILLFQEAMDILAEADQ</sequence>
<dbReference type="GO" id="GO:0008658">
    <property type="term" value="F:penicillin binding"/>
    <property type="evidence" value="ECO:0007669"/>
    <property type="project" value="InterPro"/>
</dbReference>
<keyword evidence="4" id="KW-0812">Transmembrane</keyword>
<evidence type="ECO:0000259" key="6">
    <source>
        <dbReference type="Pfam" id="PF03717"/>
    </source>
</evidence>
<keyword evidence="4" id="KW-1133">Transmembrane helix</keyword>
<keyword evidence="8" id="KW-1185">Reference proteome</keyword>
<reference evidence="7 8" key="1">
    <citation type="submission" date="2019-11" db="EMBL/GenBank/DDBJ databases">
        <title>Draft genome sequences of five Paenibacillus species of dairy origin.</title>
        <authorList>
            <person name="Olajide A.M."/>
            <person name="Chen S."/>
            <person name="Lapointe G."/>
        </authorList>
    </citation>
    <scope>NUCLEOTIDE SEQUENCE [LARGE SCALE GENOMIC DNA]</scope>
    <source>
        <strain evidence="7 8">2CS3</strain>
    </source>
</reference>
<dbReference type="EMBL" id="WNZX01000001">
    <property type="protein sequence ID" value="MUG69214.1"/>
    <property type="molecule type" value="Genomic_DNA"/>
</dbReference>
<dbReference type="InterPro" id="IPR005311">
    <property type="entry name" value="PBP_dimer"/>
</dbReference>
<name>A0A7X2Z6I3_9BACL</name>
<proteinExistence type="inferred from homology"/>
<gene>
    <name evidence="7" type="ORF">GNP93_00845</name>
</gene>
<comment type="caution">
    <text evidence="7">The sequence shown here is derived from an EMBL/GenBank/DDBJ whole genome shotgun (WGS) entry which is preliminary data.</text>
</comment>
<feature type="domain" description="Penicillin-binding protein dimerisation" evidence="6">
    <location>
        <begin position="66"/>
        <end position="222"/>
    </location>
</feature>
<dbReference type="PANTHER" id="PTHR30627">
    <property type="entry name" value="PEPTIDOGLYCAN D,D-TRANSPEPTIDASE"/>
    <property type="match status" value="1"/>
</dbReference>
<dbReference type="Gene3D" id="3.90.1310.10">
    <property type="entry name" value="Penicillin-binding protein 2a (Domain 2)"/>
    <property type="match status" value="1"/>
</dbReference>
<dbReference type="InterPro" id="IPR036138">
    <property type="entry name" value="PBP_dimer_sf"/>
</dbReference>
<protein>
    <submittedName>
        <fullName evidence="7">Penicillin-binding protein</fullName>
    </submittedName>
</protein>
<dbReference type="SUPFAM" id="SSF56601">
    <property type="entry name" value="beta-lactamase/transpeptidase-like"/>
    <property type="match status" value="1"/>
</dbReference>